<dbReference type="InterPro" id="IPR004813">
    <property type="entry name" value="OPT"/>
</dbReference>
<feature type="transmembrane region" description="Helical" evidence="7">
    <location>
        <begin position="108"/>
        <end position="130"/>
    </location>
</feature>
<evidence type="ECO:0000256" key="4">
    <source>
        <dbReference type="ARBA" id="ARBA00022692"/>
    </source>
</evidence>
<evidence type="ECO:0000256" key="2">
    <source>
        <dbReference type="ARBA" id="ARBA00010276"/>
    </source>
</evidence>
<evidence type="ECO:0000313" key="8">
    <source>
        <dbReference type="EMBL" id="KAF6160828.1"/>
    </source>
</evidence>
<feature type="transmembrane region" description="Helical" evidence="7">
    <location>
        <begin position="447"/>
        <end position="480"/>
    </location>
</feature>
<comment type="caution">
    <text evidence="8">The sequence shown here is derived from an EMBL/GenBank/DDBJ whole genome shotgun (WGS) entry which is preliminary data.</text>
</comment>
<keyword evidence="5 7" id="KW-1133">Transmembrane helix</keyword>
<feature type="transmembrane region" description="Helical" evidence="7">
    <location>
        <begin position="383"/>
        <end position="407"/>
    </location>
</feature>
<dbReference type="Proteomes" id="UP000541444">
    <property type="component" value="Unassembled WGS sequence"/>
</dbReference>
<evidence type="ECO:0008006" key="10">
    <source>
        <dbReference type="Google" id="ProtNLM"/>
    </source>
</evidence>
<dbReference type="PANTHER" id="PTHR31645:SF20">
    <property type="entry name" value="METAL-NICOTIANAMINE TRANSPORTER YSL7"/>
    <property type="match status" value="1"/>
</dbReference>
<evidence type="ECO:0000313" key="9">
    <source>
        <dbReference type="Proteomes" id="UP000541444"/>
    </source>
</evidence>
<keyword evidence="4 7" id="KW-0812">Transmembrane</keyword>
<dbReference type="EMBL" id="JACGCM010001155">
    <property type="protein sequence ID" value="KAF6160828.1"/>
    <property type="molecule type" value="Genomic_DNA"/>
</dbReference>
<dbReference type="AlphaFoldDB" id="A0A7J7N1M3"/>
<evidence type="ECO:0000256" key="6">
    <source>
        <dbReference type="ARBA" id="ARBA00023136"/>
    </source>
</evidence>
<sequence length="686" mass="75653">MSTENNGEEMEIGKLRKGESELSVEEIFEQKEVPSWTDQLTFRSMVVSLILGFLFCFIVMKLNLTTGVIPSFNVAAGLLGFFFIKVWTTVLEKFGIQSKPFTRQENTVIQTCVVASSGIAFSSGYASYILGMTEKVAKQAEEGNTANNVKELSLGWMIGFVLLVSFLGLFSIVPLRKIMILDYKLTYPSGTATAYLINSFHTPKGALIAKEQIKCLFKWFSASFLWGFFQWFYTASDDCGFTSFPTFGLEAYARKFYFDFSATYVGVGMICPYIINLSMLLGAVISWGIMWPIIETKKGIWYGADLKSSSFRGENGYKVFIAIALILGDGLYHFIVVLLKTFYSLAKAVLKKHSVQDANGTLDEVKVSFDDKRRTEFFLKDQIPASFALAGYIVLAIISIIAVPFIFPQLKWYHILCIYIFAPILGFCNSYGCGLSDWSLASTYGKLAIFVIGSWIGLNQGGVVAGLAACGIMMSIVSTASDLMQDFKTGYLTLASPRSMFISQVFGTFMGCILSPIVFYFFFYKAFPTLGEEGSSYPAPYGLIYRGIALIGTEGTSALPKNCLLLSGVFFVGAIVINALKEVLVQANYNSHKYVPSPMAMAIPFFLGGYFVIDMCVGSLIKFIYEKKNKVEADLFVPAIASGMICGDSLWGMPAAVLSLVNVKPPLCMKFLPRGVNDKVDAFLSG</sequence>
<feature type="transmembrane region" description="Helical" evidence="7">
    <location>
        <begin position="413"/>
        <end position="435"/>
    </location>
</feature>
<dbReference type="GO" id="GO:0035673">
    <property type="term" value="F:oligopeptide transmembrane transporter activity"/>
    <property type="evidence" value="ECO:0007669"/>
    <property type="project" value="InterPro"/>
</dbReference>
<keyword evidence="6 7" id="KW-0472">Membrane</keyword>
<feature type="transmembrane region" description="Helical" evidence="7">
    <location>
        <begin position="319"/>
        <end position="343"/>
    </location>
</feature>
<organism evidence="8 9">
    <name type="scientific">Kingdonia uniflora</name>
    <dbReference type="NCBI Taxonomy" id="39325"/>
    <lineage>
        <taxon>Eukaryota</taxon>
        <taxon>Viridiplantae</taxon>
        <taxon>Streptophyta</taxon>
        <taxon>Embryophyta</taxon>
        <taxon>Tracheophyta</taxon>
        <taxon>Spermatophyta</taxon>
        <taxon>Magnoliopsida</taxon>
        <taxon>Ranunculales</taxon>
        <taxon>Circaeasteraceae</taxon>
        <taxon>Kingdonia</taxon>
    </lineage>
</organism>
<feature type="transmembrane region" description="Helical" evidence="7">
    <location>
        <begin position="500"/>
        <end position="523"/>
    </location>
</feature>
<accession>A0A7J7N1M3</accession>
<feature type="transmembrane region" description="Helical" evidence="7">
    <location>
        <begin position="563"/>
        <end position="580"/>
    </location>
</feature>
<dbReference type="GO" id="GO:0016020">
    <property type="term" value="C:membrane"/>
    <property type="evidence" value="ECO:0007669"/>
    <property type="project" value="UniProtKB-SubCell"/>
</dbReference>
<proteinExistence type="inferred from homology"/>
<keyword evidence="3" id="KW-0813">Transport</keyword>
<feature type="transmembrane region" description="Helical" evidence="7">
    <location>
        <begin position="154"/>
        <end position="175"/>
    </location>
</feature>
<feature type="transmembrane region" description="Helical" evidence="7">
    <location>
        <begin position="264"/>
        <end position="289"/>
    </location>
</feature>
<dbReference type="InterPro" id="IPR045035">
    <property type="entry name" value="YSL-like"/>
</dbReference>
<dbReference type="OrthoDB" id="627262at2759"/>
<feature type="transmembrane region" description="Helical" evidence="7">
    <location>
        <begin position="40"/>
        <end position="62"/>
    </location>
</feature>
<dbReference type="NCBIfam" id="TIGR00728">
    <property type="entry name" value="OPT_sfam"/>
    <property type="match status" value="1"/>
</dbReference>
<name>A0A7J7N1M3_9MAGN</name>
<evidence type="ECO:0000256" key="7">
    <source>
        <dbReference type="SAM" id="Phobius"/>
    </source>
</evidence>
<evidence type="ECO:0000256" key="5">
    <source>
        <dbReference type="ARBA" id="ARBA00022989"/>
    </source>
</evidence>
<gene>
    <name evidence="8" type="ORF">GIB67_036029</name>
</gene>
<dbReference type="PANTHER" id="PTHR31645">
    <property type="entry name" value="OLIGOPEPTIDE TRANSPORTER YGL114W-RELATED"/>
    <property type="match status" value="1"/>
</dbReference>
<evidence type="ECO:0000256" key="3">
    <source>
        <dbReference type="ARBA" id="ARBA00022448"/>
    </source>
</evidence>
<feature type="transmembrane region" description="Helical" evidence="7">
    <location>
        <begin position="600"/>
        <end position="621"/>
    </location>
</feature>
<evidence type="ECO:0000256" key="1">
    <source>
        <dbReference type="ARBA" id="ARBA00004141"/>
    </source>
</evidence>
<keyword evidence="9" id="KW-1185">Reference proteome</keyword>
<dbReference type="Pfam" id="PF03169">
    <property type="entry name" value="OPT"/>
    <property type="match status" value="1"/>
</dbReference>
<feature type="transmembrane region" description="Helical" evidence="7">
    <location>
        <begin position="68"/>
        <end position="87"/>
    </location>
</feature>
<comment type="similarity">
    <text evidence="2">Belongs to the YSL (TC 2.A.67.2) family.</text>
</comment>
<protein>
    <recommendedName>
        <fullName evidence="10">Metal-nicotianamine transporter YSL7</fullName>
    </recommendedName>
</protein>
<comment type="subcellular location">
    <subcellularLocation>
        <location evidence="1">Membrane</location>
        <topology evidence="1">Multi-pass membrane protein</topology>
    </subcellularLocation>
</comment>
<reference evidence="8 9" key="1">
    <citation type="journal article" date="2020" name="IScience">
        <title>Genome Sequencing of the Endangered Kingdonia uniflora (Circaeasteraceae, Ranunculales) Reveals Potential Mechanisms of Evolutionary Specialization.</title>
        <authorList>
            <person name="Sun Y."/>
            <person name="Deng T."/>
            <person name="Zhang A."/>
            <person name="Moore M.J."/>
            <person name="Landis J.B."/>
            <person name="Lin N."/>
            <person name="Zhang H."/>
            <person name="Zhang X."/>
            <person name="Huang J."/>
            <person name="Zhang X."/>
            <person name="Sun H."/>
            <person name="Wang H."/>
        </authorList>
    </citation>
    <scope>NUCLEOTIDE SEQUENCE [LARGE SCALE GENOMIC DNA]</scope>
    <source>
        <strain evidence="8">TB1705</strain>
        <tissue evidence="8">Leaf</tissue>
    </source>
</reference>